<dbReference type="GO" id="GO:0005886">
    <property type="term" value="C:plasma membrane"/>
    <property type="evidence" value="ECO:0007669"/>
    <property type="project" value="UniProtKB-SubCell"/>
</dbReference>
<organism evidence="7 8">
    <name type="scientific">Mycolicibacterium helvum</name>
    <dbReference type="NCBI Taxonomy" id="1534349"/>
    <lineage>
        <taxon>Bacteria</taxon>
        <taxon>Bacillati</taxon>
        <taxon>Actinomycetota</taxon>
        <taxon>Actinomycetes</taxon>
        <taxon>Mycobacteriales</taxon>
        <taxon>Mycobacteriaceae</taxon>
        <taxon>Mycolicibacterium</taxon>
    </lineage>
</organism>
<keyword evidence="3 6" id="KW-0812">Transmembrane</keyword>
<keyword evidence="4 6" id="KW-1133">Transmembrane helix</keyword>
<accession>A0A7I7T0U2</accession>
<gene>
    <name evidence="7" type="ORF">MHEL_09010</name>
</gene>
<proteinExistence type="predicted"/>
<evidence type="ECO:0000313" key="8">
    <source>
        <dbReference type="Proteomes" id="UP000467148"/>
    </source>
</evidence>
<dbReference type="Pfam" id="PF03626">
    <property type="entry name" value="COX4_pro"/>
    <property type="match status" value="1"/>
</dbReference>
<reference evidence="7 8" key="1">
    <citation type="journal article" date="2019" name="Emerg. Microbes Infect.">
        <title>Comprehensive subspecies identification of 175 nontuberculous mycobacteria species based on 7547 genomic profiles.</title>
        <authorList>
            <person name="Matsumoto Y."/>
            <person name="Kinjo T."/>
            <person name="Motooka D."/>
            <person name="Nabeya D."/>
            <person name="Jung N."/>
            <person name="Uechi K."/>
            <person name="Horii T."/>
            <person name="Iida T."/>
            <person name="Fujita J."/>
            <person name="Nakamura S."/>
        </authorList>
    </citation>
    <scope>NUCLEOTIDE SEQUENCE [LARGE SCALE GENOMIC DNA]</scope>
    <source>
        <strain evidence="7 8">JCM 30396</strain>
    </source>
</reference>
<evidence type="ECO:0000313" key="7">
    <source>
        <dbReference type="EMBL" id="BBY62658.1"/>
    </source>
</evidence>
<protein>
    <recommendedName>
        <fullName evidence="9">Prokaryotic cytochrome C oxidase subunit IV family protein</fullName>
    </recommendedName>
</protein>
<keyword evidence="8" id="KW-1185">Reference proteome</keyword>
<name>A0A7I7T0U2_9MYCO</name>
<dbReference type="KEGG" id="mhev:MHEL_09010"/>
<evidence type="ECO:0000256" key="1">
    <source>
        <dbReference type="ARBA" id="ARBA00004651"/>
    </source>
</evidence>
<dbReference type="Proteomes" id="UP000467148">
    <property type="component" value="Chromosome"/>
</dbReference>
<evidence type="ECO:0000256" key="2">
    <source>
        <dbReference type="ARBA" id="ARBA00022475"/>
    </source>
</evidence>
<feature type="transmembrane region" description="Helical" evidence="6">
    <location>
        <begin position="72"/>
        <end position="94"/>
    </location>
</feature>
<evidence type="ECO:0000256" key="6">
    <source>
        <dbReference type="SAM" id="Phobius"/>
    </source>
</evidence>
<evidence type="ECO:0000256" key="4">
    <source>
        <dbReference type="ARBA" id="ARBA00022989"/>
    </source>
</evidence>
<dbReference type="InterPro" id="IPR005171">
    <property type="entry name" value="Cyt_c_oxidase_su4_prok"/>
</dbReference>
<keyword evidence="5 6" id="KW-0472">Membrane</keyword>
<dbReference type="EMBL" id="AP022596">
    <property type="protein sequence ID" value="BBY62658.1"/>
    <property type="molecule type" value="Genomic_DNA"/>
</dbReference>
<dbReference type="RefSeq" id="WP_163746437.1">
    <property type="nucleotide sequence ID" value="NZ_AP022596.1"/>
</dbReference>
<sequence>MTILSDNSASLKKTAVTVGVVLAVITVGSYVLGIDHLLGFSRLAMAVVLVASFVKVWLVTQYFMDIRHSPRWLQLIVNGWTLLSAAVVIGLYVWL</sequence>
<dbReference type="AlphaFoldDB" id="A0A7I7T0U2"/>
<comment type="subcellular location">
    <subcellularLocation>
        <location evidence="1">Cell membrane</location>
        <topology evidence="1">Multi-pass membrane protein</topology>
    </subcellularLocation>
</comment>
<feature type="transmembrane region" description="Helical" evidence="6">
    <location>
        <begin position="15"/>
        <end position="34"/>
    </location>
</feature>
<keyword evidence="2" id="KW-1003">Cell membrane</keyword>
<evidence type="ECO:0000256" key="5">
    <source>
        <dbReference type="ARBA" id="ARBA00023136"/>
    </source>
</evidence>
<evidence type="ECO:0008006" key="9">
    <source>
        <dbReference type="Google" id="ProtNLM"/>
    </source>
</evidence>
<feature type="transmembrane region" description="Helical" evidence="6">
    <location>
        <begin position="40"/>
        <end position="60"/>
    </location>
</feature>
<evidence type="ECO:0000256" key="3">
    <source>
        <dbReference type="ARBA" id="ARBA00022692"/>
    </source>
</evidence>